<dbReference type="SUPFAM" id="SSF141868">
    <property type="entry name" value="EAL domain-like"/>
    <property type="match status" value="1"/>
</dbReference>
<name>A0A4Q5N0R0_9MICO</name>
<dbReference type="RefSeq" id="WP_130101975.1">
    <property type="nucleotide sequence ID" value="NZ_SDWW01000013.1"/>
</dbReference>
<dbReference type="SUPFAM" id="SSF109604">
    <property type="entry name" value="HD-domain/PDEase-like"/>
    <property type="match status" value="1"/>
</dbReference>
<reference evidence="2 3" key="1">
    <citation type="submission" date="2019-01" db="EMBL/GenBank/DDBJ databases">
        <title>Novel species of Cellulomonas.</title>
        <authorList>
            <person name="Liu Q."/>
            <person name="Xin Y.-H."/>
        </authorList>
    </citation>
    <scope>NUCLEOTIDE SEQUENCE [LARGE SCALE GENOMIC DNA]</scope>
    <source>
        <strain evidence="2 3">HLT2-17</strain>
    </source>
</reference>
<feature type="domain" description="HDOD" evidence="1">
    <location>
        <begin position="199"/>
        <end position="393"/>
    </location>
</feature>
<protein>
    <submittedName>
        <fullName evidence="2">HDOD domain-containing protein</fullName>
    </submittedName>
</protein>
<dbReference type="PROSITE" id="PS51833">
    <property type="entry name" value="HDOD"/>
    <property type="match status" value="1"/>
</dbReference>
<dbReference type="PANTHER" id="PTHR33525">
    <property type="match status" value="1"/>
</dbReference>
<dbReference type="Gene3D" id="1.10.3210.10">
    <property type="entry name" value="Hypothetical protein af1432"/>
    <property type="match status" value="1"/>
</dbReference>
<gene>
    <name evidence="2" type="ORF">EUA98_07070</name>
</gene>
<sequence>MTLLAGGLTVHRQHVVRPDRSVLGYAVNIVVGRTAGAGGEDRLDALVDERYATLDLAALAGGHLIFVCATPSMLRGEWPRADLPAGVVMEVPARFAELPEAAEHLGRLRAAGLGLALADYAPGPGPDALLSLVDFVKVDLGRGDVSSADAVAAARTAGVPVIAERVDTEAAVKFCVQHRIDLLQGPLFRRDATPTAHAFTAGELQCLELAGLLRADEVDHARVIRVIASDPELSMRALRLVNSGAVGPRRRIDSIRRAVVMLGPQPLTALAITSLLGARAHPPGVWFMLSRGTACRSLVGIDAAYTVGLLSAAAAQLQVAPADLVAHTGVSDDVGDALVSLSGPYGPVLAAVLAHEENDVAGVEATGFAPGDVARAYLDALADAHATAAALVG</sequence>
<dbReference type="PANTHER" id="PTHR33525:SF6">
    <property type="entry name" value="HDOD DOMAIN-CONTAINING PROTEIN"/>
    <property type="match status" value="1"/>
</dbReference>
<dbReference type="Proteomes" id="UP000293764">
    <property type="component" value="Unassembled WGS sequence"/>
</dbReference>
<organism evidence="2 3">
    <name type="scientific">Pengzhenrongella frigida</name>
    <dbReference type="NCBI Taxonomy" id="1259133"/>
    <lineage>
        <taxon>Bacteria</taxon>
        <taxon>Bacillati</taxon>
        <taxon>Actinomycetota</taxon>
        <taxon>Actinomycetes</taxon>
        <taxon>Micrococcales</taxon>
        <taxon>Pengzhenrongella</taxon>
    </lineage>
</organism>
<evidence type="ECO:0000313" key="2">
    <source>
        <dbReference type="EMBL" id="RYV51658.1"/>
    </source>
</evidence>
<dbReference type="AlphaFoldDB" id="A0A4Q5N0R0"/>
<dbReference type="InterPro" id="IPR035919">
    <property type="entry name" value="EAL_sf"/>
</dbReference>
<accession>A0A4Q5N0R0</accession>
<dbReference type="InterPro" id="IPR052340">
    <property type="entry name" value="RNase_Y/CdgJ"/>
</dbReference>
<evidence type="ECO:0000313" key="3">
    <source>
        <dbReference type="Proteomes" id="UP000293764"/>
    </source>
</evidence>
<comment type="caution">
    <text evidence="2">The sequence shown here is derived from an EMBL/GenBank/DDBJ whole genome shotgun (WGS) entry which is preliminary data.</text>
</comment>
<dbReference type="EMBL" id="SDWW01000013">
    <property type="protein sequence ID" value="RYV51658.1"/>
    <property type="molecule type" value="Genomic_DNA"/>
</dbReference>
<proteinExistence type="predicted"/>
<dbReference type="InterPro" id="IPR013976">
    <property type="entry name" value="HDOD"/>
</dbReference>
<dbReference type="Gene3D" id="3.20.20.450">
    <property type="entry name" value="EAL domain"/>
    <property type="match status" value="1"/>
</dbReference>
<evidence type="ECO:0000259" key="1">
    <source>
        <dbReference type="PROSITE" id="PS51833"/>
    </source>
</evidence>
<dbReference type="Pfam" id="PF08668">
    <property type="entry name" value="HDOD"/>
    <property type="match status" value="1"/>
</dbReference>
<dbReference type="OrthoDB" id="4814985at2"/>
<keyword evidence="3" id="KW-1185">Reference proteome</keyword>